<dbReference type="PROSITE" id="PS51007">
    <property type="entry name" value="CYTC"/>
    <property type="match status" value="1"/>
</dbReference>
<dbReference type="InterPro" id="IPR002327">
    <property type="entry name" value="Cyt_c_1A/1B"/>
</dbReference>
<dbReference type="SUPFAM" id="SSF46626">
    <property type="entry name" value="Cytochrome c"/>
    <property type="match status" value="1"/>
</dbReference>
<name>A0A3S4C972_9HYPH</name>
<dbReference type="GO" id="GO:0020037">
    <property type="term" value="F:heme binding"/>
    <property type="evidence" value="ECO:0007669"/>
    <property type="project" value="InterPro"/>
</dbReference>
<keyword evidence="1" id="KW-0813">Transport</keyword>
<dbReference type="InterPro" id="IPR036909">
    <property type="entry name" value="Cyt_c-like_dom_sf"/>
</dbReference>
<evidence type="ECO:0000313" key="10">
    <source>
        <dbReference type="Proteomes" id="UP000268844"/>
    </source>
</evidence>
<gene>
    <name evidence="9" type="ORF">DEVEQU_00146</name>
</gene>
<organism evidence="9 10">
    <name type="scientific">Devosia equisanguinis</name>
    <dbReference type="NCBI Taxonomy" id="2490941"/>
    <lineage>
        <taxon>Bacteria</taxon>
        <taxon>Pseudomonadati</taxon>
        <taxon>Pseudomonadota</taxon>
        <taxon>Alphaproteobacteria</taxon>
        <taxon>Hyphomicrobiales</taxon>
        <taxon>Devosiaceae</taxon>
        <taxon>Devosia</taxon>
    </lineage>
</organism>
<feature type="signal peptide" evidence="7">
    <location>
        <begin position="1"/>
        <end position="21"/>
    </location>
</feature>
<dbReference type="PANTHER" id="PTHR11961">
    <property type="entry name" value="CYTOCHROME C"/>
    <property type="match status" value="1"/>
</dbReference>
<feature type="chain" id="PRO_5018729080" evidence="7">
    <location>
        <begin position="22"/>
        <end position="133"/>
    </location>
</feature>
<dbReference type="RefSeq" id="WP_164550186.1">
    <property type="nucleotide sequence ID" value="NZ_JBHTMH010000002.1"/>
</dbReference>
<evidence type="ECO:0000256" key="4">
    <source>
        <dbReference type="ARBA" id="ARBA00022982"/>
    </source>
</evidence>
<protein>
    <submittedName>
        <fullName evidence="9">Cytochrome c2</fullName>
    </submittedName>
</protein>
<keyword evidence="7" id="KW-0732">Signal</keyword>
<proteinExistence type="predicted"/>
<dbReference type="GO" id="GO:0046872">
    <property type="term" value="F:metal ion binding"/>
    <property type="evidence" value="ECO:0007669"/>
    <property type="project" value="UniProtKB-KW"/>
</dbReference>
<evidence type="ECO:0000313" key="9">
    <source>
        <dbReference type="EMBL" id="VDS03026.1"/>
    </source>
</evidence>
<evidence type="ECO:0000256" key="2">
    <source>
        <dbReference type="ARBA" id="ARBA00022617"/>
    </source>
</evidence>
<evidence type="ECO:0000256" key="5">
    <source>
        <dbReference type="ARBA" id="ARBA00023004"/>
    </source>
</evidence>
<dbReference type="EMBL" id="UZWD01000004">
    <property type="protein sequence ID" value="VDS03026.1"/>
    <property type="molecule type" value="Genomic_DNA"/>
</dbReference>
<evidence type="ECO:0000256" key="3">
    <source>
        <dbReference type="ARBA" id="ARBA00022723"/>
    </source>
</evidence>
<dbReference type="Proteomes" id="UP000268844">
    <property type="component" value="Unassembled WGS sequence"/>
</dbReference>
<sequence>MNRYVLVLGAMLLMAAPSVSQDDLAAGQKVFNRCQACHAVGENARNKSGPELNGIVGRPAGTAVNFNYSSAMQTAGAEGLVWTAEDLNAFLEAPKDKVPGTKMAFGGLKKQQDRDNLIAYLATFSADGTAAPQ</sequence>
<feature type="domain" description="Cytochrome c" evidence="8">
    <location>
        <begin position="22"/>
        <end position="125"/>
    </location>
</feature>
<evidence type="ECO:0000256" key="7">
    <source>
        <dbReference type="SAM" id="SignalP"/>
    </source>
</evidence>
<keyword evidence="2 6" id="KW-0349">Heme</keyword>
<dbReference type="GO" id="GO:0009055">
    <property type="term" value="F:electron transfer activity"/>
    <property type="evidence" value="ECO:0007669"/>
    <property type="project" value="InterPro"/>
</dbReference>
<dbReference type="AlphaFoldDB" id="A0A3S4C972"/>
<dbReference type="Pfam" id="PF00034">
    <property type="entry name" value="Cytochrom_C"/>
    <property type="match status" value="1"/>
</dbReference>
<evidence type="ECO:0000259" key="8">
    <source>
        <dbReference type="PROSITE" id="PS51007"/>
    </source>
</evidence>
<keyword evidence="10" id="KW-1185">Reference proteome</keyword>
<dbReference type="PRINTS" id="PR00604">
    <property type="entry name" value="CYTCHRMECIAB"/>
</dbReference>
<dbReference type="InterPro" id="IPR009056">
    <property type="entry name" value="Cyt_c-like_dom"/>
</dbReference>
<accession>A0A3S4C972</accession>
<keyword evidence="4" id="KW-0249">Electron transport</keyword>
<reference evidence="9 10" key="1">
    <citation type="submission" date="2018-12" db="EMBL/GenBank/DDBJ databases">
        <authorList>
            <person name="Criscuolo A."/>
        </authorList>
    </citation>
    <scope>NUCLEOTIDE SEQUENCE [LARGE SCALE GENOMIC DNA]</scope>
    <source>
        <strain evidence="9">ACIP1116281</strain>
    </source>
</reference>
<keyword evidence="5 6" id="KW-0408">Iron</keyword>
<dbReference type="Gene3D" id="1.10.760.10">
    <property type="entry name" value="Cytochrome c-like domain"/>
    <property type="match status" value="1"/>
</dbReference>
<evidence type="ECO:0000256" key="6">
    <source>
        <dbReference type="PROSITE-ProRule" id="PRU00433"/>
    </source>
</evidence>
<evidence type="ECO:0000256" key="1">
    <source>
        <dbReference type="ARBA" id="ARBA00022448"/>
    </source>
</evidence>
<keyword evidence="3 6" id="KW-0479">Metal-binding</keyword>